<dbReference type="STRING" id="29172.A0A0D8XJC8"/>
<feature type="transmembrane region" description="Helical" evidence="5">
    <location>
        <begin position="6"/>
        <end position="29"/>
    </location>
</feature>
<evidence type="ECO:0008006" key="8">
    <source>
        <dbReference type="Google" id="ProtNLM"/>
    </source>
</evidence>
<feature type="transmembrane region" description="Helical" evidence="5">
    <location>
        <begin position="223"/>
        <end position="243"/>
    </location>
</feature>
<dbReference type="InterPro" id="IPR005828">
    <property type="entry name" value="MFS_sugar_transport-like"/>
</dbReference>
<gene>
    <name evidence="6" type="ORF">DICVIV_11592</name>
</gene>
<dbReference type="SUPFAM" id="SSF103473">
    <property type="entry name" value="MFS general substrate transporter"/>
    <property type="match status" value="1"/>
</dbReference>
<dbReference type="PANTHER" id="PTHR24064">
    <property type="entry name" value="SOLUTE CARRIER FAMILY 22 MEMBER"/>
    <property type="match status" value="1"/>
</dbReference>
<dbReference type="Proteomes" id="UP000053766">
    <property type="component" value="Unassembled WGS sequence"/>
</dbReference>
<feature type="transmembrane region" description="Helical" evidence="5">
    <location>
        <begin position="137"/>
        <end position="155"/>
    </location>
</feature>
<evidence type="ECO:0000313" key="6">
    <source>
        <dbReference type="EMBL" id="KJH42421.1"/>
    </source>
</evidence>
<feature type="transmembrane region" description="Helical" evidence="5">
    <location>
        <begin position="109"/>
        <end position="131"/>
    </location>
</feature>
<protein>
    <recommendedName>
        <fullName evidence="8">Transporter, major facilitator family protein</fullName>
    </recommendedName>
</protein>
<accession>A0A0D8XJC8</accession>
<feature type="transmembrane region" description="Helical" evidence="5">
    <location>
        <begin position="359"/>
        <end position="380"/>
    </location>
</feature>
<feature type="transmembrane region" description="Helical" evidence="5">
    <location>
        <begin position="50"/>
        <end position="72"/>
    </location>
</feature>
<evidence type="ECO:0000256" key="3">
    <source>
        <dbReference type="ARBA" id="ARBA00022989"/>
    </source>
</evidence>
<keyword evidence="4 5" id="KW-0472">Membrane</keyword>
<dbReference type="GO" id="GO:0022857">
    <property type="term" value="F:transmembrane transporter activity"/>
    <property type="evidence" value="ECO:0007669"/>
    <property type="project" value="InterPro"/>
</dbReference>
<dbReference type="InterPro" id="IPR036259">
    <property type="entry name" value="MFS_trans_sf"/>
</dbReference>
<keyword evidence="3 5" id="KW-1133">Transmembrane helix</keyword>
<feature type="transmembrane region" description="Helical" evidence="5">
    <location>
        <begin position="78"/>
        <end position="100"/>
    </location>
</feature>
<evidence type="ECO:0000313" key="7">
    <source>
        <dbReference type="Proteomes" id="UP000053766"/>
    </source>
</evidence>
<keyword evidence="2 5" id="KW-0812">Transmembrane</keyword>
<evidence type="ECO:0000256" key="4">
    <source>
        <dbReference type="ARBA" id="ARBA00023136"/>
    </source>
</evidence>
<evidence type="ECO:0000256" key="2">
    <source>
        <dbReference type="ARBA" id="ARBA00022692"/>
    </source>
</evidence>
<dbReference type="GO" id="GO:0016020">
    <property type="term" value="C:membrane"/>
    <property type="evidence" value="ECO:0007669"/>
    <property type="project" value="UniProtKB-SubCell"/>
</dbReference>
<dbReference type="InterPro" id="IPR005829">
    <property type="entry name" value="Sugar_transporter_CS"/>
</dbReference>
<dbReference type="Gene3D" id="1.20.1250.20">
    <property type="entry name" value="MFS general substrate transporter like domains"/>
    <property type="match status" value="1"/>
</dbReference>
<dbReference type="AlphaFoldDB" id="A0A0D8XJC8"/>
<keyword evidence="7" id="KW-1185">Reference proteome</keyword>
<reference evidence="6 7" key="1">
    <citation type="submission" date="2013-11" db="EMBL/GenBank/DDBJ databases">
        <title>Draft genome of the bovine lungworm Dictyocaulus viviparus.</title>
        <authorList>
            <person name="Mitreva M."/>
        </authorList>
    </citation>
    <scope>NUCLEOTIDE SEQUENCE [LARGE SCALE GENOMIC DNA]</scope>
    <source>
        <strain evidence="6 7">HannoverDv2000</strain>
    </source>
</reference>
<evidence type="ECO:0000256" key="5">
    <source>
        <dbReference type="SAM" id="Phobius"/>
    </source>
</evidence>
<dbReference type="Pfam" id="PF00083">
    <property type="entry name" value="Sugar_tr"/>
    <property type="match status" value="1"/>
</dbReference>
<organism evidence="6 7">
    <name type="scientific">Dictyocaulus viviparus</name>
    <name type="common">Bovine lungworm</name>
    <dbReference type="NCBI Taxonomy" id="29172"/>
    <lineage>
        <taxon>Eukaryota</taxon>
        <taxon>Metazoa</taxon>
        <taxon>Ecdysozoa</taxon>
        <taxon>Nematoda</taxon>
        <taxon>Chromadorea</taxon>
        <taxon>Rhabditida</taxon>
        <taxon>Rhabditina</taxon>
        <taxon>Rhabditomorpha</taxon>
        <taxon>Strongyloidea</taxon>
        <taxon>Metastrongylidae</taxon>
        <taxon>Dictyocaulus</taxon>
    </lineage>
</organism>
<proteinExistence type="predicted"/>
<dbReference type="OrthoDB" id="5296287at2759"/>
<dbReference type="PROSITE" id="PS00217">
    <property type="entry name" value="SUGAR_TRANSPORT_2"/>
    <property type="match status" value="1"/>
</dbReference>
<feature type="transmembrane region" description="Helical" evidence="5">
    <location>
        <begin position="318"/>
        <end position="339"/>
    </location>
</feature>
<sequence>MATVVWSSLILFDLGVVRLCIDGIASLFCKAELSKQHKVVTNVAIEEIGIWIPLVCCLALTGLLSLMTFFVTDLVQFTAIRFMLGIFTGGHSTIVVVYLLENIPMKSRMWINTAISYSPNVIIFAIVAYFFQHWRSLALVISVLHIPAVALMIYLHESPRWLVQKGKIREARHVILRIAEMDGVKTKINESNLDILLQHEHERFEIMGKKRHTFWHVFRKSHLALPLCIISFSFFCSMVINYGNMFNLDSLSGSIYLNSIIVGSLRYSTNLLCGFLDYKFTCFGRKTAHTICQMLVLSLLILSTSIVISGNQSDYKEIVRYCVLVICALASQIVIINAVTCNEFFPTSVRTLCYSFAQLCSRLGIVLAPYVYSWVCLLFIKEQQKYFSSLYDLCVSGQNLAVSGVHFHDHRHVYGYDTFQIIFYSLEDVVLDEAMFKRCRKMYKLPI</sequence>
<comment type="subcellular location">
    <subcellularLocation>
        <location evidence="1">Membrane</location>
        <topology evidence="1">Multi-pass membrane protein</topology>
    </subcellularLocation>
</comment>
<dbReference type="EMBL" id="KN716667">
    <property type="protein sequence ID" value="KJH42421.1"/>
    <property type="molecule type" value="Genomic_DNA"/>
</dbReference>
<reference evidence="7" key="2">
    <citation type="journal article" date="2016" name="Sci. Rep.">
        <title>Dictyocaulus viviparus genome, variome and transcriptome elucidate lungworm biology and support future intervention.</title>
        <authorList>
            <person name="McNulty S.N."/>
            <person name="Strube C."/>
            <person name="Rosa B.A."/>
            <person name="Martin J.C."/>
            <person name="Tyagi R."/>
            <person name="Choi Y.J."/>
            <person name="Wang Q."/>
            <person name="Hallsworth Pepin K."/>
            <person name="Zhang X."/>
            <person name="Ozersky P."/>
            <person name="Wilson R.K."/>
            <person name="Sternberg P.W."/>
            <person name="Gasser R.B."/>
            <person name="Mitreva M."/>
        </authorList>
    </citation>
    <scope>NUCLEOTIDE SEQUENCE [LARGE SCALE GENOMIC DNA]</scope>
    <source>
        <strain evidence="7">HannoverDv2000</strain>
    </source>
</reference>
<evidence type="ECO:0000256" key="1">
    <source>
        <dbReference type="ARBA" id="ARBA00004141"/>
    </source>
</evidence>
<feature type="transmembrane region" description="Helical" evidence="5">
    <location>
        <begin position="290"/>
        <end position="312"/>
    </location>
</feature>
<name>A0A0D8XJC8_DICVI</name>